<keyword evidence="1" id="KW-0418">Kinase</keyword>
<dbReference type="AlphaFoldDB" id="A0A516R802"/>
<dbReference type="GO" id="GO:0005524">
    <property type="term" value="F:ATP binding"/>
    <property type="evidence" value="ECO:0007669"/>
    <property type="project" value="UniProtKB-KW"/>
</dbReference>
<dbReference type="PANTHER" id="PTHR35526">
    <property type="entry name" value="ANTI-SIGMA-F FACTOR RSBW-RELATED"/>
    <property type="match status" value="1"/>
</dbReference>
<keyword evidence="3" id="KW-0067">ATP-binding</keyword>
<dbReference type="CDD" id="cd16936">
    <property type="entry name" value="HATPase_RsbW-like"/>
    <property type="match status" value="1"/>
</dbReference>
<feature type="domain" description="Histidine kinase/HSP90-like ATPase" evidence="2">
    <location>
        <begin position="17"/>
        <end position="128"/>
    </location>
</feature>
<dbReference type="Proteomes" id="UP000316806">
    <property type="component" value="Chromosome"/>
</dbReference>
<dbReference type="GO" id="GO:0004674">
    <property type="term" value="F:protein serine/threonine kinase activity"/>
    <property type="evidence" value="ECO:0007669"/>
    <property type="project" value="UniProtKB-KW"/>
</dbReference>
<evidence type="ECO:0000313" key="4">
    <source>
        <dbReference type="Proteomes" id="UP000316806"/>
    </source>
</evidence>
<keyword evidence="3" id="KW-0547">Nucleotide-binding</keyword>
<gene>
    <name evidence="3" type="ORF">FH965_15285</name>
</gene>
<sequence>MSLSGEEAGRLRPVLPFAADAAEVRALRGAVGAVLARWGATAAADEVELAVMELAANVVKHVGEGAAATLILEAGGDRLRIEMHDKGRSSSALGEKRVEAERGRGLCLIAAMSEEWGVMPTAAGKAVWCELSTESAGRRVRVQRGAMVLDEYRRLARASSVAAPTAAVLEEAVTDVIADLLHWLTAQGGDPGQALYRAQMHFEAESDVV</sequence>
<name>A0A516R802_STRST</name>
<dbReference type="InterPro" id="IPR003594">
    <property type="entry name" value="HATPase_dom"/>
</dbReference>
<dbReference type="Pfam" id="PF13581">
    <property type="entry name" value="HATPase_c_2"/>
    <property type="match status" value="1"/>
</dbReference>
<dbReference type="RefSeq" id="WP_144003651.1">
    <property type="nucleotide sequence ID" value="NZ_CP040916.1"/>
</dbReference>
<dbReference type="Gene3D" id="3.30.565.10">
    <property type="entry name" value="Histidine kinase-like ATPase, C-terminal domain"/>
    <property type="match status" value="1"/>
</dbReference>
<keyword evidence="1" id="KW-0808">Transferase</keyword>
<dbReference type="InterPro" id="IPR036890">
    <property type="entry name" value="HATPase_C_sf"/>
</dbReference>
<dbReference type="InterPro" id="IPR050267">
    <property type="entry name" value="Anti-sigma-factor_SerPK"/>
</dbReference>
<organism evidence="3 4">
    <name type="scientific">Streptomyces spectabilis</name>
    <dbReference type="NCBI Taxonomy" id="68270"/>
    <lineage>
        <taxon>Bacteria</taxon>
        <taxon>Bacillati</taxon>
        <taxon>Actinomycetota</taxon>
        <taxon>Actinomycetes</taxon>
        <taxon>Kitasatosporales</taxon>
        <taxon>Streptomycetaceae</taxon>
        <taxon>Streptomyces</taxon>
    </lineage>
</organism>
<evidence type="ECO:0000313" key="3">
    <source>
        <dbReference type="EMBL" id="QDQ11765.1"/>
    </source>
</evidence>
<keyword evidence="1" id="KW-0723">Serine/threonine-protein kinase</keyword>
<dbReference type="PANTHER" id="PTHR35526:SF3">
    <property type="entry name" value="ANTI-SIGMA-F FACTOR RSBW"/>
    <property type="match status" value="1"/>
</dbReference>
<protein>
    <submittedName>
        <fullName evidence="3">ATP-binding protein</fullName>
    </submittedName>
</protein>
<reference evidence="3 4" key="1">
    <citation type="journal article" date="2019" name="J. Ind. Microbiol. Biotechnol.">
        <title>The complete genomic sequence of Streptomyces spectabilis NRRL-2792 and identification of secondary metabolite biosynthetic gene clusters.</title>
        <authorList>
            <person name="Sinha A."/>
            <person name="Phillips-Salemka S."/>
            <person name="Niraula T.A."/>
            <person name="Short K.A."/>
            <person name="Niraula N.P."/>
        </authorList>
    </citation>
    <scope>NUCLEOTIDE SEQUENCE [LARGE SCALE GENOMIC DNA]</scope>
    <source>
        <strain evidence="3 4">NRRL 2792</strain>
    </source>
</reference>
<evidence type="ECO:0000259" key="2">
    <source>
        <dbReference type="Pfam" id="PF13581"/>
    </source>
</evidence>
<proteinExistence type="predicted"/>
<dbReference type="SUPFAM" id="SSF55874">
    <property type="entry name" value="ATPase domain of HSP90 chaperone/DNA topoisomerase II/histidine kinase"/>
    <property type="match status" value="1"/>
</dbReference>
<evidence type="ECO:0000256" key="1">
    <source>
        <dbReference type="ARBA" id="ARBA00022527"/>
    </source>
</evidence>
<dbReference type="EMBL" id="CP040916">
    <property type="protein sequence ID" value="QDQ11765.1"/>
    <property type="molecule type" value="Genomic_DNA"/>
</dbReference>
<accession>A0A516R802</accession>